<dbReference type="EMBL" id="CP009111">
    <property type="protein sequence ID" value="ANS31264.1"/>
    <property type="molecule type" value="Genomic_DNA"/>
</dbReference>
<sequence>MTAIHAPKNDLAQSAETPTYDVIVVGGGFGGIYQLRHLRDRGFSVILLEASGGFGGAWSLNRYPGARVDSHAPVYQFTDEYLWKDWDFSQMYPDHEEMRSYFNYVDSKLDLSKDSRFNTKVVGATFDEEQRMWNLETQDGATFRARFVVFATGSTTEPYTPSIPDMDAYQGELVHTARWRSDLDMTGKRVAIIGTGASAVQVVQEAGPVVENLTVFQRTPNISLPMQQKYLDDEEQAALKNKMPDVAAKCRETHAAIDYDFDPRSGVETPEDERNAVFERLWNQGGFAFWLGNFSDYLFNDKTNALTYEFWKNKIKPQIKDPVKAELLVPEIAPHPFGAKRPALHQNYYEVMNQTNVSLVSTKETPIVGFTETGIRTADGVEHGEFDIIVLATGFNNNTGALTSIDVQNANGVTLRDKWSQGVDAYLGAVTAGFPNAIFVYGPQSPAAFANGSTNAELQGEVMVDFFEFLRSNGLTRFESTVEADKAWTAHINETDDTALFNRAKSWYNGGNIPGKKMQMLQYLNGVPTYLQFWQKEKESGYTDGLTVS</sequence>
<keyword evidence="4" id="KW-0274">FAD</keyword>
<keyword evidence="7 9" id="KW-0503">Monooxygenase</keyword>
<evidence type="ECO:0000256" key="2">
    <source>
        <dbReference type="ARBA" id="ARBA00010139"/>
    </source>
</evidence>
<dbReference type="InterPro" id="IPR050775">
    <property type="entry name" value="FAD-binding_Monooxygenases"/>
</dbReference>
<reference evidence="9 10" key="1">
    <citation type="submission" date="2014-07" db="EMBL/GenBank/DDBJ databases">
        <authorList>
            <person name="Zhang J.E."/>
            <person name="Yang H."/>
            <person name="Guo J."/>
            <person name="Deng Z."/>
            <person name="Luo H."/>
            <person name="Luo M."/>
            <person name="Zhao B."/>
        </authorList>
    </citation>
    <scope>NUCLEOTIDE SEQUENCE [LARGE SCALE GENOMIC DNA]</scope>
    <source>
        <strain evidence="9 10">1CP</strain>
    </source>
</reference>
<keyword evidence="6 9" id="KW-0560">Oxidoreductase</keyword>
<evidence type="ECO:0000256" key="4">
    <source>
        <dbReference type="ARBA" id="ARBA00022827"/>
    </source>
</evidence>
<evidence type="ECO:0000256" key="5">
    <source>
        <dbReference type="ARBA" id="ARBA00022857"/>
    </source>
</evidence>
<dbReference type="Pfam" id="PF07992">
    <property type="entry name" value="Pyr_redox_2"/>
    <property type="match status" value="1"/>
</dbReference>
<evidence type="ECO:0000313" key="9">
    <source>
        <dbReference type="EMBL" id="ANS31264.1"/>
    </source>
</evidence>
<dbReference type="GO" id="GO:0047799">
    <property type="term" value="F:cyclopentanone monooxygenase activity"/>
    <property type="evidence" value="ECO:0007669"/>
    <property type="project" value="UniProtKB-EC"/>
</dbReference>
<dbReference type="AlphaFoldDB" id="A0A1B1KF70"/>
<dbReference type="PANTHER" id="PTHR43098">
    <property type="entry name" value="L-ORNITHINE N(5)-MONOOXYGENASE-RELATED"/>
    <property type="match status" value="1"/>
</dbReference>
<gene>
    <name evidence="9" type="primary">cpnB3</name>
    <name evidence="9" type="ORF">R1CP_33205</name>
</gene>
<keyword evidence="5" id="KW-0521">NADP</keyword>
<dbReference type="EC" id="1.14.13.16" evidence="9"/>
<comment type="similarity">
    <text evidence="2">Belongs to the FAD-binding monooxygenase family.</text>
</comment>
<dbReference type="PRINTS" id="PR00411">
    <property type="entry name" value="PNDRDTASEI"/>
</dbReference>
<comment type="cofactor">
    <cofactor evidence="1">
        <name>FAD</name>
        <dbReference type="ChEBI" id="CHEBI:57692"/>
    </cofactor>
</comment>
<evidence type="ECO:0000256" key="6">
    <source>
        <dbReference type="ARBA" id="ARBA00023002"/>
    </source>
</evidence>
<feature type="domain" description="FAD/NAD(P)-binding" evidence="8">
    <location>
        <begin position="20"/>
        <end position="258"/>
    </location>
</feature>
<dbReference type="PANTHER" id="PTHR43098:SF3">
    <property type="entry name" value="L-ORNITHINE N(5)-MONOOXYGENASE-RELATED"/>
    <property type="match status" value="1"/>
</dbReference>
<name>A0A1B1KF70_RHOOP</name>
<evidence type="ECO:0000256" key="7">
    <source>
        <dbReference type="ARBA" id="ARBA00023033"/>
    </source>
</evidence>
<proteinExistence type="inferred from homology"/>
<dbReference type="Proteomes" id="UP000186108">
    <property type="component" value="Chromosome"/>
</dbReference>
<dbReference type="PATRIC" id="fig|37919.13.peg.6966"/>
<keyword evidence="3" id="KW-0285">Flavoprotein</keyword>
<evidence type="ECO:0000256" key="1">
    <source>
        <dbReference type="ARBA" id="ARBA00001974"/>
    </source>
</evidence>
<protein>
    <submittedName>
        <fullName evidence="9">Cyclopentanone 1,2-monooxygenase</fullName>
        <ecNumber evidence="9">1.14.13.16</ecNumber>
    </submittedName>
</protein>
<dbReference type="RefSeq" id="WP_065492523.1">
    <property type="nucleotide sequence ID" value="NZ_CP009111.1"/>
</dbReference>
<dbReference type="Gene3D" id="3.50.50.60">
    <property type="entry name" value="FAD/NAD(P)-binding domain"/>
    <property type="match status" value="2"/>
</dbReference>
<organism evidence="9 10">
    <name type="scientific">Rhodococcus opacus</name>
    <name type="common">Nocardia opaca</name>
    <dbReference type="NCBI Taxonomy" id="37919"/>
    <lineage>
        <taxon>Bacteria</taxon>
        <taxon>Bacillati</taxon>
        <taxon>Actinomycetota</taxon>
        <taxon>Actinomycetes</taxon>
        <taxon>Mycobacteriales</taxon>
        <taxon>Nocardiaceae</taxon>
        <taxon>Rhodococcus</taxon>
    </lineage>
</organism>
<accession>A0A1B1KF70</accession>
<dbReference type="InterPro" id="IPR036188">
    <property type="entry name" value="FAD/NAD-bd_sf"/>
</dbReference>
<evidence type="ECO:0000256" key="3">
    <source>
        <dbReference type="ARBA" id="ARBA00022630"/>
    </source>
</evidence>
<evidence type="ECO:0000313" key="10">
    <source>
        <dbReference type="Proteomes" id="UP000186108"/>
    </source>
</evidence>
<dbReference type="SUPFAM" id="SSF51905">
    <property type="entry name" value="FAD/NAD(P)-binding domain"/>
    <property type="match status" value="1"/>
</dbReference>
<dbReference type="InterPro" id="IPR023753">
    <property type="entry name" value="FAD/NAD-binding_dom"/>
</dbReference>
<evidence type="ECO:0000259" key="8">
    <source>
        <dbReference type="Pfam" id="PF07992"/>
    </source>
</evidence>